<dbReference type="EMBL" id="CAKOFQ010006830">
    <property type="protein sequence ID" value="CAH1974864.1"/>
    <property type="molecule type" value="Genomic_DNA"/>
</dbReference>
<dbReference type="Pfam" id="PF00096">
    <property type="entry name" value="zf-C2H2"/>
    <property type="match status" value="1"/>
</dbReference>
<evidence type="ECO:0000256" key="5">
    <source>
        <dbReference type="PROSITE-ProRule" id="PRU00042"/>
    </source>
</evidence>
<evidence type="ECO:0000256" key="4">
    <source>
        <dbReference type="ARBA" id="ARBA00022833"/>
    </source>
</evidence>
<dbReference type="InterPro" id="IPR013087">
    <property type="entry name" value="Znf_C2H2_type"/>
</dbReference>
<organism evidence="7 8">
    <name type="scientific">Acanthoscelides obtectus</name>
    <name type="common">Bean weevil</name>
    <name type="synonym">Bruchus obtectus</name>
    <dbReference type="NCBI Taxonomy" id="200917"/>
    <lineage>
        <taxon>Eukaryota</taxon>
        <taxon>Metazoa</taxon>
        <taxon>Ecdysozoa</taxon>
        <taxon>Arthropoda</taxon>
        <taxon>Hexapoda</taxon>
        <taxon>Insecta</taxon>
        <taxon>Pterygota</taxon>
        <taxon>Neoptera</taxon>
        <taxon>Endopterygota</taxon>
        <taxon>Coleoptera</taxon>
        <taxon>Polyphaga</taxon>
        <taxon>Cucujiformia</taxon>
        <taxon>Chrysomeloidea</taxon>
        <taxon>Chrysomelidae</taxon>
        <taxon>Bruchinae</taxon>
        <taxon>Bruchini</taxon>
        <taxon>Acanthoscelides</taxon>
    </lineage>
</organism>
<gene>
    <name evidence="7" type="ORF">ACAOBT_LOCUS11324</name>
</gene>
<evidence type="ECO:0000313" key="7">
    <source>
        <dbReference type="EMBL" id="CAH1974864.1"/>
    </source>
</evidence>
<dbReference type="SMART" id="SM00355">
    <property type="entry name" value="ZnF_C2H2"/>
    <property type="match status" value="6"/>
</dbReference>
<evidence type="ECO:0000256" key="3">
    <source>
        <dbReference type="ARBA" id="ARBA00022771"/>
    </source>
</evidence>
<dbReference type="PANTHER" id="PTHR24379:SF121">
    <property type="entry name" value="C2H2-TYPE DOMAIN-CONTAINING PROTEIN"/>
    <property type="match status" value="1"/>
</dbReference>
<keyword evidence="4" id="KW-0862">Zinc</keyword>
<reference evidence="7" key="1">
    <citation type="submission" date="2022-03" db="EMBL/GenBank/DDBJ databases">
        <authorList>
            <person name="Sayadi A."/>
        </authorList>
    </citation>
    <scope>NUCLEOTIDE SEQUENCE</scope>
</reference>
<sequence length="486" mass="56407">MEPQNYLDGKKIEVTQITNELTIKRENEATFDIQKEKMKVENDLDRKELGVDQLVHVIINDEYQCIGTETADTVSHRIHSACNGKFEVGQITHELNITSENGGVFEIKEEKIEAENDFSREFGVAQITQVFIKDDFNQSIDTDAPDTVLDRFYNAHNMKANVDHAFMRVEETGEEALKRQDKKIKLEKDTDTSKYKITKNSDQVTIKNENDVQRFTNEKTEIILNSTTNGHDFTNPWIKCEAVEELKLESDLDIESYGVAEITEEYIIKNEDDYIVKYPSAAGSHMLNICNHCNVTFKKKRSLDDHIIKQHPDMTAEVSRKIYACTHCEYRTIRNDHLARHMLKHPGPDSGYKLKKCMHCNRGFRWKTSLDDHIINKHPEYIALVLSKIHECKYCIFKTTSKFNLNRHMRTHPGAEGGCQLEMCIHCKAMFRYKISLDDHIIKKHPEYIGSVSSKIYDCKYCVFKSISKRNVTKHMRKHQVAQDTS</sequence>
<dbReference type="OrthoDB" id="3561125at2759"/>
<comment type="caution">
    <text evidence="7">The sequence shown here is derived from an EMBL/GenBank/DDBJ whole genome shotgun (WGS) entry which is preliminary data.</text>
</comment>
<dbReference type="Proteomes" id="UP001152888">
    <property type="component" value="Unassembled WGS sequence"/>
</dbReference>
<protein>
    <recommendedName>
        <fullName evidence="6">C2H2-type domain-containing protein</fullName>
    </recommendedName>
</protein>
<name>A0A9P0KID5_ACAOB</name>
<keyword evidence="2" id="KW-0677">Repeat</keyword>
<keyword evidence="1" id="KW-0479">Metal-binding</keyword>
<dbReference type="PANTHER" id="PTHR24379">
    <property type="entry name" value="KRAB AND ZINC FINGER DOMAIN-CONTAINING"/>
    <property type="match status" value="1"/>
</dbReference>
<dbReference type="GO" id="GO:0008270">
    <property type="term" value="F:zinc ion binding"/>
    <property type="evidence" value="ECO:0007669"/>
    <property type="project" value="UniProtKB-KW"/>
</dbReference>
<dbReference type="PROSITE" id="PS00028">
    <property type="entry name" value="ZINC_FINGER_C2H2_1"/>
    <property type="match status" value="2"/>
</dbReference>
<evidence type="ECO:0000256" key="2">
    <source>
        <dbReference type="ARBA" id="ARBA00022737"/>
    </source>
</evidence>
<evidence type="ECO:0000259" key="6">
    <source>
        <dbReference type="PROSITE" id="PS50157"/>
    </source>
</evidence>
<dbReference type="Gene3D" id="3.30.160.60">
    <property type="entry name" value="Classic Zinc Finger"/>
    <property type="match status" value="3"/>
</dbReference>
<evidence type="ECO:0000256" key="1">
    <source>
        <dbReference type="ARBA" id="ARBA00022723"/>
    </source>
</evidence>
<dbReference type="SUPFAM" id="SSF57667">
    <property type="entry name" value="beta-beta-alpha zinc fingers"/>
    <property type="match status" value="1"/>
</dbReference>
<feature type="domain" description="C2H2-type" evidence="6">
    <location>
        <begin position="390"/>
        <end position="417"/>
    </location>
</feature>
<dbReference type="PROSITE" id="PS50157">
    <property type="entry name" value="ZINC_FINGER_C2H2_2"/>
    <property type="match status" value="2"/>
</dbReference>
<accession>A0A9P0KID5</accession>
<dbReference type="InterPro" id="IPR036236">
    <property type="entry name" value="Znf_C2H2_sf"/>
</dbReference>
<proteinExistence type="predicted"/>
<keyword evidence="3 5" id="KW-0863">Zinc-finger</keyword>
<dbReference type="AlphaFoldDB" id="A0A9P0KID5"/>
<evidence type="ECO:0000313" key="8">
    <source>
        <dbReference type="Proteomes" id="UP001152888"/>
    </source>
</evidence>
<feature type="domain" description="C2H2-type" evidence="6">
    <location>
        <begin position="323"/>
        <end position="350"/>
    </location>
</feature>
<keyword evidence="8" id="KW-1185">Reference proteome</keyword>